<keyword evidence="4" id="KW-1185">Reference proteome</keyword>
<dbReference type="OrthoDB" id="5022951at2759"/>
<feature type="domain" description="2EXR" evidence="2">
    <location>
        <begin position="2"/>
        <end position="98"/>
    </location>
</feature>
<dbReference type="AlphaFoldDB" id="A0A428NJB9"/>
<protein>
    <recommendedName>
        <fullName evidence="2">2EXR domain-containing protein</fullName>
    </recommendedName>
</protein>
<evidence type="ECO:0000256" key="1">
    <source>
        <dbReference type="SAM" id="MobiDB-lite"/>
    </source>
</evidence>
<dbReference type="InterPro" id="IPR045518">
    <property type="entry name" value="2EXR"/>
</dbReference>
<name>A0A428NJB9_9HYPO</name>
<proteinExistence type="predicted"/>
<dbReference type="Proteomes" id="UP000288168">
    <property type="component" value="Unassembled WGS sequence"/>
</dbReference>
<reference evidence="3 4" key="1">
    <citation type="submission" date="2017-06" db="EMBL/GenBank/DDBJ databases">
        <title>Comparative genomic analysis of Ambrosia Fusariam Clade fungi.</title>
        <authorList>
            <person name="Stajich J.E."/>
            <person name="Carrillo J."/>
            <person name="Kijimoto T."/>
            <person name="Eskalen A."/>
            <person name="O'Donnell K."/>
            <person name="Kasson M."/>
        </authorList>
    </citation>
    <scope>NUCLEOTIDE SEQUENCE [LARGE SCALE GENOMIC DNA]</scope>
    <source>
        <strain evidence="3 4">NRRL62584</strain>
    </source>
</reference>
<gene>
    <name evidence="3" type="ORF">CEP54_015986</name>
</gene>
<feature type="region of interest" description="Disordered" evidence="1">
    <location>
        <begin position="245"/>
        <end position="280"/>
    </location>
</feature>
<accession>A0A428NJB9</accession>
<evidence type="ECO:0000313" key="3">
    <source>
        <dbReference type="EMBL" id="RSL40887.1"/>
    </source>
</evidence>
<dbReference type="EMBL" id="NKCI01000459">
    <property type="protein sequence ID" value="RSL40887.1"/>
    <property type="molecule type" value="Genomic_DNA"/>
</dbReference>
<feature type="compositionally biased region" description="Acidic residues" evidence="1">
    <location>
        <begin position="251"/>
        <end position="278"/>
    </location>
</feature>
<evidence type="ECO:0000313" key="4">
    <source>
        <dbReference type="Proteomes" id="UP000288168"/>
    </source>
</evidence>
<dbReference type="Pfam" id="PF20150">
    <property type="entry name" value="2EXR"/>
    <property type="match status" value="1"/>
</dbReference>
<evidence type="ECO:0000259" key="2">
    <source>
        <dbReference type="Pfam" id="PF20150"/>
    </source>
</evidence>
<comment type="caution">
    <text evidence="3">The sequence shown here is derived from an EMBL/GenBank/DDBJ whole genome shotgun (WGS) entry which is preliminary data.</text>
</comment>
<sequence length="315" mass="35854">MFRKLPEELQDMIWREVLELNAPTVHGIEIQRVETDQPGTRMMQAILWNSDTGVERPPIYPVRNALRQVCRGSAEAVRREERKWKAVEPYYIESERDLVAPQQADLSKDLFVLSGQFEEDVEDGDKIEGVRYVGVPWEGFWDLNLVEKLDKVVDLFPDLSVVYVVVAAASTVHPSLKPWRSSKADILQEYIDRHEETASEETAATDFRSDGLIYREISPESLVGMGDLHEPMTFVDEFFTGFDHRHQQGEGEAEAEEEAGIEGGEELETEAEEEEELKGEEVEVLQAPVVRVMTWERAHRKSSGSVIPSRAGLQL</sequence>
<organism evidence="3 4">
    <name type="scientific">Fusarium duplospermum</name>
    <dbReference type="NCBI Taxonomy" id="1325734"/>
    <lineage>
        <taxon>Eukaryota</taxon>
        <taxon>Fungi</taxon>
        <taxon>Dikarya</taxon>
        <taxon>Ascomycota</taxon>
        <taxon>Pezizomycotina</taxon>
        <taxon>Sordariomycetes</taxon>
        <taxon>Hypocreomycetidae</taxon>
        <taxon>Hypocreales</taxon>
        <taxon>Nectriaceae</taxon>
        <taxon>Fusarium</taxon>
        <taxon>Fusarium solani species complex</taxon>
    </lineage>
</organism>